<keyword evidence="3" id="KW-1185">Reference proteome</keyword>
<keyword evidence="1" id="KW-1133">Transmembrane helix</keyword>
<evidence type="ECO:0008006" key="4">
    <source>
        <dbReference type="Google" id="ProtNLM"/>
    </source>
</evidence>
<dbReference type="Proteomes" id="UP000032142">
    <property type="component" value="Unassembled WGS sequence"/>
</dbReference>
<evidence type="ECO:0000313" key="2">
    <source>
        <dbReference type="EMBL" id="KHG15922.1"/>
    </source>
</evidence>
<keyword evidence="1" id="KW-0812">Transmembrane</keyword>
<organism evidence="2 3">
    <name type="scientific">Gossypium arboreum</name>
    <name type="common">Tree cotton</name>
    <name type="synonym">Gossypium nanking</name>
    <dbReference type="NCBI Taxonomy" id="29729"/>
    <lineage>
        <taxon>Eukaryota</taxon>
        <taxon>Viridiplantae</taxon>
        <taxon>Streptophyta</taxon>
        <taxon>Embryophyta</taxon>
        <taxon>Tracheophyta</taxon>
        <taxon>Spermatophyta</taxon>
        <taxon>Magnoliopsida</taxon>
        <taxon>eudicotyledons</taxon>
        <taxon>Gunneridae</taxon>
        <taxon>Pentapetalae</taxon>
        <taxon>rosids</taxon>
        <taxon>malvids</taxon>
        <taxon>Malvales</taxon>
        <taxon>Malvaceae</taxon>
        <taxon>Malvoideae</taxon>
        <taxon>Gossypium</taxon>
    </lineage>
</organism>
<proteinExistence type="predicted"/>
<accession>A0A0B0NTE3</accession>
<evidence type="ECO:0000256" key="1">
    <source>
        <dbReference type="SAM" id="Phobius"/>
    </source>
</evidence>
<keyword evidence="1" id="KW-0472">Membrane</keyword>
<dbReference type="EMBL" id="KN404928">
    <property type="protein sequence ID" value="KHG15922.1"/>
    <property type="molecule type" value="Genomic_DNA"/>
</dbReference>
<dbReference type="AlphaFoldDB" id="A0A0B0NTE3"/>
<gene>
    <name evidence="2" type="ORF">F383_21983</name>
</gene>
<name>A0A0B0NTE3_GOSAR</name>
<protein>
    <recommendedName>
        <fullName evidence="4">Transmembrane protein</fullName>
    </recommendedName>
</protein>
<feature type="transmembrane region" description="Helical" evidence="1">
    <location>
        <begin position="98"/>
        <end position="116"/>
    </location>
</feature>
<evidence type="ECO:0000313" key="3">
    <source>
        <dbReference type="Proteomes" id="UP000032142"/>
    </source>
</evidence>
<sequence>MSTKEMRIPMARKRRYKTCWRSLALGVWRTEARTWSFGVEGSWKLGLLQRKQTARVLKSFGPFGPRNFGLFCKWARVLVIRSCNWDWVLGCRVFGSRFVNYVVFYCLFILLLLFILGF</sequence>
<reference evidence="3" key="1">
    <citation type="submission" date="2014-09" db="EMBL/GenBank/DDBJ databases">
        <authorList>
            <person name="Mudge J."/>
            <person name="Ramaraj T."/>
            <person name="Lindquist I.E."/>
            <person name="Bharti A.K."/>
            <person name="Sundararajan A."/>
            <person name="Cameron C.T."/>
            <person name="Woodward J.E."/>
            <person name="May G.D."/>
            <person name="Brubaker C."/>
            <person name="Broadhvest J."/>
            <person name="Wilkins T.A."/>
        </authorList>
    </citation>
    <scope>NUCLEOTIDE SEQUENCE</scope>
    <source>
        <strain evidence="3">cv. AKA8401</strain>
    </source>
</reference>